<evidence type="ECO:0000256" key="6">
    <source>
        <dbReference type="ARBA" id="ARBA00023136"/>
    </source>
</evidence>
<evidence type="ECO:0000259" key="8">
    <source>
        <dbReference type="PROSITE" id="PS50893"/>
    </source>
</evidence>
<feature type="transmembrane region" description="Helical" evidence="7">
    <location>
        <begin position="473"/>
        <end position="500"/>
    </location>
</feature>
<evidence type="ECO:0000256" key="1">
    <source>
        <dbReference type="ARBA" id="ARBA00022448"/>
    </source>
</evidence>
<keyword evidence="6 7" id="KW-0472">Membrane</keyword>
<dbReference type="InterPro" id="IPR050173">
    <property type="entry name" value="ABC_transporter_C-like"/>
</dbReference>
<evidence type="ECO:0000313" key="10">
    <source>
        <dbReference type="Ensembl" id="ENSDCDP00010010523.1"/>
    </source>
</evidence>
<feature type="transmembrane region" description="Helical" evidence="7">
    <location>
        <begin position="506"/>
        <end position="523"/>
    </location>
</feature>
<dbReference type="AlphaFoldDB" id="A0AAY4ANU5"/>
<protein>
    <submittedName>
        <fullName evidence="10">Uncharacterized protein</fullName>
    </submittedName>
</protein>
<keyword evidence="4" id="KW-0067">ATP-binding</keyword>
<evidence type="ECO:0000313" key="11">
    <source>
        <dbReference type="Proteomes" id="UP000694580"/>
    </source>
</evidence>
<evidence type="ECO:0000256" key="5">
    <source>
        <dbReference type="ARBA" id="ARBA00022989"/>
    </source>
</evidence>
<evidence type="ECO:0000256" key="4">
    <source>
        <dbReference type="ARBA" id="ARBA00022840"/>
    </source>
</evidence>
<dbReference type="Gene3D" id="1.20.1560.10">
    <property type="entry name" value="ABC transporter type 1, transmembrane domain"/>
    <property type="match status" value="2"/>
</dbReference>
<evidence type="ECO:0000259" key="9">
    <source>
        <dbReference type="PROSITE" id="PS50929"/>
    </source>
</evidence>
<name>A0AAY4ANU5_9TELE</name>
<reference evidence="10" key="2">
    <citation type="submission" date="2025-08" db="UniProtKB">
        <authorList>
            <consortium name="Ensembl"/>
        </authorList>
    </citation>
    <scope>IDENTIFICATION</scope>
</reference>
<dbReference type="Ensembl" id="ENSDCDT00010011027.1">
    <property type="protein sequence ID" value="ENSDCDP00010010523.1"/>
    <property type="gene ID" value="ENSDCDG00010004665.1"/>
</dbReference>
<dbReference type="InterPro" id="IPR036640">
    <property type="entry name" value="ABC1_TM_sf"/>
</dbReference>
<reference evidence="10" key="3">
    <citation type="submission" date="2025-09" db="UniProtKB">
        <authorList>
            <consortium name="Ensembl"/>
        </authorList>
    </citation>
    <scope>IDENTIFICATION</scope>
</reference>
<feature type="domain" description="ABC transmembrane type-1" evidence="9">
    <location>
        <begin position="66"/>
        <end position="317"/>
    </location>
</feature>
<dbReference type="GeneTree" id="ENSGT00940000162802"/>
<keyword evidence="1" id="KW-0813">Transport</keyword>
<evidence type="ECO:0000256" key="2">
    <source>
        <dbReference type="ARBA" id="ARBA00022692"/>
    </source>
</evidence>
<feature type="domain" description="ABC transporter" evidence="8">
    <location>
        <begin position="566"/>
        <end position="799"/>
    </location>
</feature>
<accession>A0AAY4ANU5</accession>
<dbReference type="Pfam" id="PF00005">
    <property type="entry name" value="ABC_tran"/>
    <property type="match status" value="1"/>
</dbReference>
<feature type="domain" description="ABC transmembrane type-1" evidence="9">
    <location>
        <begin position="342"/>
        <end position="502"/>
    </location>
</feature>
<dbReference type="GO" id="GO:0140359">
    <property type="term" value="F:ABC-type transporter activity"/>
    <property type="evidence" value="ECO:0007669"/>
    <property type="project" value="InterPro"/>
</dbReference>
<evidence type="ECO:0000256" key="3">
    <source>
        <dbReference type="ARBA" id="ARBA00022741"/>
    </source>
</evidence>
<dbReference type="Proteomes" id="UP000694580">
    <property type="component" value="Chromosome 2"/>
</dbReference>
<evidence type="ECO:0000256" key="7">
    <source>
        <dbReference type="SAM" id="Phobius"/>
    </source>
</evidence>
<keyword evidence="11" id="KW-1185">Reference proteome</keyword>
<keyword evidence="2 7" id="KW-0812">Transmembrane</keyword>
<dbReference type="SUPFAM" id="SSF52540">
    <property type="entry name" value="P-loop containing nucleoside triphosphate hydrolases"/>
    <property type="match status" value="1"/>
</dbReference>
<organism evidence="10 11">
    <name type="scientific">Denticeps clupeoides</name>
    <name type="common">denticle herring</name>
    <dbReference type="NCBI Taxonomy" id="299321"/>
    <lineage>
        <taxon>Eukaryota</taxon>
        <taxon>Metazoa</taxon>
        <taxon>Chordata</taxon>
        <taxon>Craniata</taxon>
        <taxon>Vertebrata</taxon>
        <taxon>Euteleostomi</taxon>
        <taxon>Actinopterygii</taxon>
        <taxon>Neopterygii</taxon>
        <taxon>Teleostei</taxon>
        <taxon>Clupei</taxon>
        <taxon>Clupeiformes</taxon>
        <taxon>Denticipitoidei</taxon>
        <taxon>Denticipitidae</taxon>
        <taxon>Denticeps</taxon>
    </lineage>
</organism>
<reference evidence="10 11" key="1">
    <citation type="submission" date="2020-06" db="EMBL/GenBank/DDBJ databases">
        <authorList>
            <consortium name="Wellcome Sanger Institute Data Sharing"/>
        </authorList>
    </citation>
    <scope>NUCLEOTIDE SEQUENCE [LARGE SCALE GENOMIC DNA]</scope>
</reference>
<dbReference type="InterPro" id="IPR003439">
    <property type="entry name" value="ABC_transporter-like_ATP-bd"/>
</dbReference>
<proteinExistence type="predicted"/>
<dbReference type="GO" id="GO:0005524">
    <property type="term" value="F:ATP binding"/>
    <property type="evidence" value="ECO:0007669"/>
    <property type="project" value="UniProtKB-KW"/>
</dbReference>
<dbReference type="InterPro" id="IPR011527">
    <property type="entry name" value="ABC1_TM_dom"/>
</dbReference>
<sequence>MVGQRRPLQLEDLSPVSQQDSVQNVCCTFEEHWKNQLDARWNEMVTSGLSLLHALWLTFLRALLQVTLLRLLTDLSGLLIPLVLRCVILFSENQPEFDWAERTYALVLLGTVVSRSLVEQQFEKHSRMTAAKVQTALTSTLHRKVSKWTDVKRVAGLVVMLPQLLSSPLRVALCVWLLWRELGPAALVGVAMLLFLIPAGAAAERRVSELQVLCVCVRACVQMLKQLVWEGWFQHRVTVSRERELETLRILGYLTAFSMLNDICVPFLVCLSSFGAFVLMDDGHVLTSAQVFTTIYLHRLLRPLLLDIPNLSPLLTQVVFQENCTIFNPQLYLQTFGCCWALLCLAAQLGLVLVALGQDALLGLWTSDAKEVQSLEDWKELRNSRLSFYALLGLIQALLVCTAAKCVTKGSLRASERLHSELLSNVLHLPLTFFQTSPPEQVLHSFTQDMSVVDEQVSKCLCLWLNSLLETSAACLLISFISPIFILVASPVVALLVIWVALRIDGLAAILVFMVTFILLVNLDTADPGIVGFALMHALNISFLLPQASWVQPNSAPNGWPEHGQIEFRDYRADDSKATLVAFRGLSFSTQSREKVIVLVSEWAQAEALVGFLFRTLEGTSGLLLLDRVDVSTLGLHELRCQMNIVPQVPVLFSGSLRANLDPAARLSDAQVWQALELCHLKECVQQLPGQLLHLLQKGKDSLSMGQRRLLCVARALLRKSRVLLVEEAPSSVEPEAEHLVQQVIRREFSSCTVLIVTQNPQAARSPLFVKYITPHVFILCSVATQWHLGRSGFEPATF</sequence>
<dbReference type="PANTHER" id="PTHR24223">
    <property type="entry name" value="ATP-BINDING CASSETTE SUB-FAMILY C"/>
    <property type="match status" value="1"/>
</dbReference>
<dbReference type="PROSITE" id="PS50893">
    <property type="entry name" value="ABC_TRANSPORTER_2"/>
    <property type="match status" value="1"/>
</dbReference>
<dbReference type="Pfam" id="PF00664">
    <property type="entry name" value="ABC_membrane"/>
    <property type="match status" value="1"/>
</dbReference>
<dbReference type="GO" id="GO:0016887">
    <property type="term" value="F:ATP hydrolysis activity"/>
    <property type="evidence" value="ECO:0007669"/>
    <property type="project" value="InterPro"/>
</dbReference>
<dbReference type="InterPro" id="IPR027417">
    <property type="entry name" value="P-loop_NTPase"/>
</dbReference>
<dbReference type="SUPFAM" id="SSF90123">
    <property type="entry name" value="ABC transporter transmembrane region"/>
    <property type="match status" value="2"/>
</dbReference>
<keyword evidence="3" id="KW-0547">Nucleotide-binding</keyword>
<dbReference type="GO" id="GO:0016020">
    <property type="term" value="C:membrane"/>
    <property type="evidence" value="ECO:0007669"/>
    <property type="project" value="InterPro"/>
</dbReference>
<keyword evidence="5 7" id="KW-1133">Transmembrane helix</keyword>
<dbReference type="Gene3D" id="3.40.50.300">
    <property type="entry name" value="P-loop containing nucleotide triphosphate hydrolases"/>
    <property type="match status" value="1"/>
</dbReference>
<dbReference type="PROSITE" id="PS50929">
    <property type="entry name" value="ABC_TM1F"/>
    <property type="match status" value="2"/>
</dbReference>